<dbReference type="Pfam" id="PF00057">
    <property type="entry name" value="Ldl_recept_a"/>
    <property type="match status" value="2"/>
</dbReference>
<dbReference type="Gene3D" id="3.10.100.10">
    <property type="entry name" value="Mannose-Binding Protein A, subunit A"/>
    <property type="match status" value="2"/>
</dbReference>
<dbReference type="PROSITE" id="PS50060">
    <property type="entry name" value="MAM_2"/>
    <property type="match status" value="1"/>
</dbReference>
<sequence>MDAIANRRRELKFDTHGGIFLGLTVQSTDWLWIDGQMVSNTNNLWGPGEPSGDGKCGTFLNAIGWSSDWVGYGWRWNDQPCNSLKGYICEQPLDVPMPVAIFTLRGANGTVDLSRNGATKAKSNNITFEPGPCGNPNGSFFFSGMNDSFVHLENNGELDTRLSTSILAWVYLQNSTSFIYKYETVYNFSTCSLIVVPQSLGVQVTYIDRKTLKEYSLHKKNILNSDKWNFIGTTYDYHTGIATIFVNNSVVTQKVLKVKMELGTASEVLIGGSTRSNKFFRGRISCLQVYDQALSVDQIIKVKSRCNQTAQFECGPNFFHLYGGCFSIHTQSALSWKDAQIDCSRKGGTLAKVSREGLRSALSNKLEAMKPKPDTLHIGFSARYTWVWIDGNPLNASLWMRGYPSGDHGHQSCVVLSANSSRIKNEDCKTYRNALCSKRADRKRIILLLFPCLHFEKESSPWWKVTLEKPLYVESVEITENHDCCPRDNGILSVGVSTDETSLHQSCTESVSYGKSWDYKVRCSPPARGRYVTFKLIGSNVTLVLCQVAIRTIEFTSEIHGVWRDAWYNVNYDSKKASTMRENPAFQDTPQSQIILRDFDAPVNVAENYIQRLTGYLQVPESGNYTFYVACDDLCELWIHDVTEDCIETVDRKSEKTVSRQPIITIERWTGHQQWDNEDQFTCKNGECVKRNLLCDGDFACKDHSDEENCECPSSKFSCKGGGCLLTTAVCNDYEDCSSGDDESNCQNPCPSSHQCLDGSCIPWSDTCSETPFCRDGTNAPSICGNCNFQTSRCGLKPDKNATFQWTVGSHQTLTEGSGPSYDHTSFSKDGFYIYIEASRRNFGDEARLLSDWMKPNETVCVKFWYHMHGSDIGNLSIYLKTNQSETLVWMVSGDQGNRWRYGQTALNSTLWFKDCYFQFVLEGAVGTGSKGDIAVDDFTVVDGACEKIFKQTSPDCYFEESGCDWYVHDGGVLNTHLAGMGKRGYASLPVGASEPPCFLSSSIINSIAYEWNCLRFWRKASLTVLLNNTKMNKTQLLFHAEEATNMWRYVQLPIPINSTQIQIHFVGVCKFTHGPFVDIANVSFTKEPCKLIPWSAGKDCQKPLGMENGAISNEQITASSQWNAYYAPSQGRLHSKQSGVKWRSWSASVNDNNQWLQVALEIQYMKITAVATQGLSEYSEWVTKYKLQYSGDGISFQYYKEPEDIEEKDLLSHFNYTVINDKPTRVTSVLNQLDDSPCDISQDWCGWKSIHGWKSLKNKDLDYIYQNESGDTGNDKQGGVGDSVHSNGFGGEIPMGVADDMWHHVCVLWNNRKRLMQVFKDGERRYSSFESHFTPIEVEGTMTIGFRNHNDNASIALGVLSGFNLWGHPMPVEEILRMSFGCDSEDGDVKAWKTVRKGLQKEVEVKLFPTCSDRGGKFPVKRI</sequence>
<dbReference type="InterPro" id="IPR013320">
    <property type="entry name" value="ConA-like_dom_sf"/>
</dbReference>
<dbReference type="SUPFAM" id="SSF49899">
    <property type="entry name" value="Concanavalin A-like lectins/glucanases"/>
    <property type="match status" value="4"/>
</dbReference>
<dbReference type="Gene3D" id="4.10.400.10">
    <property type="entry name" value="Low-density Lipoprotein Receptor"/>
    <property type="match status" value="2"/>
</dbReference>
<evidence type="ECO:0000256" key="1">
    <source>
        <dbReference type="ARBA" id="ARBA00022723"/>
    </source>
</evidence>
<dbReference type="Gene3D" id="2.60.120.200">
    <property type="match status" value="4"/>
</dbReference>
<dbReference type="InterPro" id="IPR023415">
    <property type="entry name" value="LDLR_class-A_CS"/>
</dbReference>
<dbReference type="Pfam" id="PF00754">
    <property type="entry name" value="F5_F8_type_C"/>
    <property type="match status" value="1"/>
</dbReference>
<dbReference type="InterPro" id="IPR006585">
    <property type="entry name" value="FTP1"/>
</dbReference>
<dbReference type="SUPFAM" id="SSF56988">
    <property type="entry name" value="Anthrax protective antigen"/>
    <property type="match status" value="1"/>
</dbReference>
<dbReference type="PROSITE" id="PS50041">
    <property type="entry name" value="C_TYPE_LECTIN_2"/>
    <property type="match status" value="2"/>
</dbReference>
<dbReference type="Pfam" id="PF07691">
    <property type="entry name" value="PA14"/>
    <property type="match status" value="1"/>
</dbReference>
<dbReference type="SUPFAM" id="SSF56436">
    <property type="entry name" value="C-type lectin-like"/>
    <property type="match status" value="2"/>
</dbReference>
<feature type="disulfide bond" evidence="4">
    <location>
        <begin position="719"/>
        <end position="737"/>
    </location>
</feature>
<dbReference type="InterPro" id="IPR036055">
    <property type="entry name" value="LDL_receptor-like_sf"/>
</dbReference>
<dbReference type="Gene3D" id="2.60.120.260">
    <property type="entry name" value="Galactose-binding domain-like"/>
    <property type="match status" value="2"/>
</dbReference>
<evidence type="ECO:0000259" key="7">
    <source>
        <dbReference type="PROSITE" id="PS50060"/>
    </source>
</evidence>
<dbReference type="Proteomes" id="UP000225706">
    <property type="component" value="Unassembled WGS sequence"/>
</dbReference>
<evidence type="ECO:0000256" key="3">
    <source>
        <dbReference type="ARBA" id="ARBA00023157"/>
    </source>
</evidence>
<dbReference type="Pfam" id="PF00629">
    <property type="entry name" value="MAM"/>
    <property type="match status" value="1"/>
</dbReference>
<dbReference type="InterPro" id="IPR002172">
    <property type="entry name" value="LDrepeatLR_classA_rpt"/>
</dbReference>
<dbReference type="InterPro" id="IPR016186">
    <property type="entry name" value="C-type_lectin-like/link_sf"/>
</dbReference>
<dbReference type="PROSITE" id="PS01209">
    <property type="entry name" value="LDLRA_1"/>
    <property type="match status" value="1"/>
</dbReference>
<dbReference type="CDD" id="cd06263">
    <property type="entry name" value="MAM"/>
    <property type="match status" value="1"/>
</dbReference>
<dbReference type="CDD" id="cd00057">
    <property type="entry name" value="FA58C"/>
    <property type="match status" value="1"/>
</dbReference>
<dbReference type="Gene3D" id="2.60.120.1560">
    <property type="match status" value="1"/>
</dbReference>
<evidence type="ECO:0000313" key="9">
    <source>
        <dbReference type="Proteomes" id="UP000225706"/>
    </source>
</evidence>
<dbReference type="Pfam" id="PF00059">
    <property type="entry name" value="Lectin_C"/>
    <property type="match status" value="2"/>
</dbReference>
<feature type="domain" description="F5/8 type C" evidence="5">
    <location>
        <begin position="1101"/>
        <end position="1202"/>
    </location>
</feature>
<dbReference type="PANTHER" id="PTHR23282:SF101">
    <property type="entry name" value="MAM DOMAIN-CONTAINING PROTEIN"/>
    <property type="match status" value="1"/>
</dbReference>
<evidence type="ECO:0000256" key="4">
    <source>
        <dbReference type="PROSITE-ProRule" id="PRU00124"/>
    </source>
</evidence>
<dbReference type="SMART" id="SM00034">
    <property type="entry name" value="CLECT"/>
    <property type="match status" value="1"/>
</dbReference>
<dbReference type="SMART" id="SM00607">
    <property type="entry name" value="FTP"/>
    <property type="match status" value="1"/>
</dbReference>
<organism evidence="8 9">
    <name type="scientific">Stylophora pistillata</name>
    <name type="common">Smooth cauliflower coral</name>
    <dbReference type="NCBI Taxonomy" id="50429"/>
    <lineage>
        <taxon>Eukaryota</taxon>
        <taxon>Metazoa</taxon>
        <taxon>Cnidaria</taxon>
        <taxon>Anthozoa</taxon>
        <taxon>Hexacorallia</taxon>
        <taxon>Scleractinia</taxon>
        <taxon>Astrocoeniina</taxon>
        <taxon>Pocilloporidae</taxon>
        <taxon>Stylophora</taxon>
    </lineage>
</organism>
<evidence type="ECO:0000256" key="2">
    <source>
        <dbReference type="ARBA" id="ARBA00022837"/>
    </source>
</evidence>
<keyword evidence="2" id="KW-0106">Calcium</keyword>
<dbReference type="Pfam" id="PF22633">
    <property type="entry name" value="F5_F8_type_C_2"/>
    <property type="match status" value="1"/>
</dbReference>
<keyword evidence="3 4" id="KW-1015">Disulfide bond</keyword>
<dbReference type="SMART" id="SM00137">
    <property type="entry name" value="MAM"/>
    <property type="match status" value="1"/>
</dbReference>
<dbReference type="InterPro" id="IPR051560">
    <property type="entry name" value="MAM_domain-containing"/>
</dbReference>
<dbReference type="SUPFAM" id="SSF57424">
    <property type="entry name" value="LDL receptor-like module"/>
    <property type="match status" value="2"/>
</dbReference>
<evidence type="ECO:0000259" key="6">
    <source>
        <dbReference type="PROSITE" id="PS50041"/>
    </source>
</evidence>
<dbReference type="PROSITE" id="PS50068">
    <property type="entry name" value="LDLRA_2"/>
    <property type="match status" value="2"/>
</dbReference>
<dbReference type="Pfam" id="PF13385">
    <property type="entry name" value="Laminin_G_3"/>
    <property type="match status" value="1"/>
</dbReference>
<dbReference type="OrthoDB" id="10013209at2759"/>
<dbReference type="CDD" id="cd00037">
    <property type="entry name" value="CLECT"/>
    <property type="match status" value="2"/>
</dbReference>
<keyword evidence="9" id="KW-1185">Reference proteome</keyword>
<evidence type="ECO:0000313" key="8">
    <source>
        <dbReference type="EMBL" id="PFX12464.1"/>
    </source>
</evidence>
<accession>A0A2B4R281</accession>
<feature type="domain" description="MAM" evidence="7">
    <location>
        <begin position="785"/>
        <end position="948"/>
    </location>
</feature>
<keyword evidence="1" id="KW-0479">Metal-binding</keyword>
<dbReference type="InterPro" id="IPR016187">
    <property type="entry name" value="CTDL_fold"/>
</dbReference>
<dbReference type="CDD" id="cd00112">
    <property type="entry name" value="LDLa"/>
    <property type="match status" value="2"/>
</dbReference>
<dbReference type="PROSITE" id="PS00740">
    <property type="entry name" value="MAM_1"/>
    <property type="match status" value="1"/>
</dbReference>
<feature type="disulfide bond" evidence="4">
    <location>
        <begin position="731"/>
        <end position="746"/>
    </location>
</feature>
<protein>
    <submittedName>
        <fullName evidence="8">Neuropilin-1</fullName>
    </submittedName>
</protein>
<dbReference type="PANTHER" id="PTHR23282">
    <property type="entry name" value="APICAL ENDOSOMAL GLYCOPROTEIN PRECURSOR"/>
    <property type="match status" value="1"/>
</dbReference>
<dbReference type="InterPro" id="IPR001304">
    <property type="entry name" value="C-type_lectin-like"/>
</dbReference>
<feature type="domain" description="C-type lectin" evidence="6">
    <location>
        <begin position="19"/>
        <end position="90"/>
    </location>
</feature>
<dbReference type="GO" id="GO:0016020">
    <property type="term" value="C:membrane"/>
    <property type="evidence" value="ECO:0007669"/>
    <property type="project" value="InterPro"/>
</dbReference>
<dbReference type="InterPro" id="IPR008979">
    <property type="entry name" value="Galactose-bd-like_sf"/>
</dbReference>
<dbReference type="InterPro" id="IPR000421">
    <property type="entry name" value="FA58C"/>
</dbReference>
<reference evidence="9" key="1">
    <citation type="journal article" date="2017" name="bioRxiv">
        <title>Comparative analysis of the genomes of Stylophora pistillata and Acropora digitifera provides evidence for extensive differences between species of corals.</title>
        <authorList>
            <person name="Voolstra C.R."/>
            <person name="Li Y."/>
            <person name="Liew Y.J."/>
            <person name="Baumgarten S."/>
            <person name="Zoccola D."/>
            <person name="Flot J.-F."/>
            <person name="Tambutte S."/>
            <person name="Allemand D."/>
            <person name="Aranda M."/>
        </authorList>
    </citation>
    <scope>NUCLEOTIDE SEQUENCE [LARGE SCALE GENOMIC DNA]</scope>
</reference>
<feature type="disulfide bond" evidence="4">
    <location>
        <begin position="712"/>
        <end position="724"/>
    </location>
</feature>
<evidence type="ECO:0000259" key="5">
    <source>
        <dbReference type="PROSITE" id="PS50022"/>
    </source>
</evidence>
<dbReference type="GO" id="GO:0046872">
    <property type="term" value="F:metal ion binding"/>
    <property type="evidence" value="ECO:0007669"/>
    <property type="project" value="UniProtKB-KW"/>
</dbReference>
<feature type="disulfide bond" evidence="4">
    <location>
        <begin position="683"/>
        <end position="701"/>
    </location>
</feature>
<dbReference type="InterPro" id="IPR011658">
    <property type="entry name" value="PA14_dom"/>
</dbReference>
<dbReference type="EMBL" id="LSMT01001354">
    <property type="protein sequence ID" value="PFX12464.1"/>
    <property type="molecule type" value="Genomic_DNA"/>
</dbReference>
<comment type="caution">
    <text evidence="4">Lacks conserved residue(s) required for the propagation of feature annotation.</text>
</comment>
<dbReference type="InterPro" id="IPR000998">
    <property type="entry name" value="MAM_dom"/>
</dbReference>
<dbReference type="SUPFAM" id="SSF49785">
    <property type="entry name" value="Galactose-binding domain-like"/>
    <property type="match status" value="2"/>
</dbReference>
<feature type="disulfide bond" evidence="4">
    <location>
        <begin position="695"/>
        <end position="710"/>
    </location>
</feature>
<gene>
    <name evidence="8" type="primary">Nrp1</name>
    <name evidence="8" type="ORF">AWC38_SpisGene23576</name>
</gene>
<proteinExistence type="predicted"/>
<dbReference type="PROSITE" id="PS50022">
    <property type="entry name" value="FA58C_3"/>
    <property type="match status" value="1"/>
</dbReference>
<feature type="domain" description="C-type lectin" evidence="6">
    <location>
        <begin position="321"/>
        <end position="437"/>
    </location>
</feature>
<dbReference type="PRINTS" id="PR00261">
    <property type="entry name" value="LDLRECEPTOR"/>
</dbReference>
<comment type="caution">
    <text evidence="8">The sequence shown here is derived from an EMBL/GenBank/DDBJ whole genome shotgun (WGS) entry which is preliminary data.</text>
</comment>
<name>A0A2B4R281_STYPI</name>
<dbReference type="SMART" id="SM00192">
    <property type="entry name" value="LDLa"/>
    <property type="match status" value="3"/>
</dbReference>